<organism evidence="1">
    <name type="scientific">Sipha flava</name>
    <name type="common">yellow sugarcane aphid</name>
    <dbReference type="NCBI Taxonomy" id="143950"/>
    <lineage>
        <taxon>Eukaryota</taxon>
        <taxon>Metazoa</taxon>
        <taxon>Ecdysozoa</taxon>
        <taxon>Arthropoda</taxon>
        <taxon>Hexapoda</taxon>
        <taxon>Insecta</taxon>
        <taxon>Pterygota</taxon>
        <taxon>Neoptera</taxon>
        <taxon>Paraneoptera</taxon>
        <taxon>Hemiptera</taxon>
        <taxon>Sternorrhyncha</taxon>
        <taxon>Aphidomorpha</taxon>
        <taxon>Aphidoidea</taxon>
        <taxon>Aphididae</taxon>
        <taxon>Sipha</taxon>
    </lineage>
</organism>
<gene>
    <name evidence="1" type="ORF">g.1296</name>
</gene>
<name>A0A2S2R052_9HEMI</name>
<dbReference type="AlphaFoldDB" id="A0A2S2R052"/>
<dbReference type="EMBL" id="GGMS01014091">
    <property type="protein sequence ID" value="MBY83294.1"/>
    <property type="molecule type" value="Transcribed_RNA"/>
</dbReference>
<protein>
    <submittedName>
        <fullName evidence="1">Uncharacterized protein</fullName>
    </submittedName>
</protein>
<reference evidence="1" key="1">
    <citation type="submission" date="2018-04" db="EMBL/GenBank/DDBJ databases">
        <title>Transcriptome assembly of Sipha flava.</title>
        <authorList>
            <person name="Scully E.D."/>
            <person name="Geib S.M."/>
            <person name="Palmer N.A."/>
            <person name="Koch K."/>
            <person name="Bradshaw J."/>
            <person name="Heng-Moss T."/>
            <person name="Sarath G."/>
        </authorList>
    </citation>
    <scope>NUCLEOTIDE SEQUENCE</scope>
</reference>
<evidence type="ECO:0000313" key="1">
    <source>
        <dbReference type="EMBL" id="MBY83294.1"/>
    </source>
</evidence>
<accession>A0A2S2R052</accession>
<sequence>MPADLHTTSINTNNKFNYALATANLNISKREQAIVIHPVDGLLLKDYIIATRQIISPSNIFVSIISMGRVCVFLSSELILNSLIEKSQNILKINKHIIPIRRLLDPVKIIIISKVYPSIPNQSILDAFMHINISPLSEINFLKSSINEIKYGHILSFRRKIYIKHEDIPKLPCL</sequence>
<proteinExistence type="predicted"/>